<gene>
    <name evidence="1" type="ORF">LOY88_003190</name>
</gene>
<accession>A0ACB8UXT9</accession>
<sequence length="966" mass="104526">MAASHRPRRRSDISFGGPAAALTAAPLKSSAAGEGEGAGGGTSMGPRRDPFREMIIAPLNPACAAAQPSPTAAAAPDDRRARAGRRPATPERSARRPRRSSLQVSKGGVNAFYPGTSSPPIFFMLLFGRAKNVGFADSRDMSSNGYSSSPGGRRPSTPHRTCSTPHYTVNPTSSLLQNLIKEQRAARDANCSQPSTPVDYAQSMTASEKNGKLRAALAAGLKESTEMGVREMDQYVSKINKEIFDLKLEVVHRAKQADVMKRKLERMDQLETRIKQLEAAKSELQDANDRLQEDLDKRNRGLVEAVGLICDLERKIEELSFHCEEDISPSIEEPDEVHTPTHPPMIEVPDRSSSRKGTMSARARRSRVLLPRRTRRQPSFLQDQSESTSALRSLYLEDANKSQAFSIFSGNESEEPESPRLSALSECSDLDTSFGLMMPTRPEESDSIHDESASMPAPDLPTAVPDEDIGRKFSRIEDWIPSSAPIRDASITPEHDTPDTPTISRKKPILGAAFEARRTTKSSMLEKPRNRPTYATRLPPTPDTMSTSFIDPRNRSNPSIIEERSRYGRGGAFTSLTSDESLARPTSAGNMTTRPNTGDTALNDDPDPWNRHHAGANGNAHLHSIFPGAGRGRHASEPPADIFHLHRAEPGAGDSNRLWADENDSPYKVRPVNRASICALSDLSHNRSSSNSDALSPQDWLDAALPIANDTTAAQTRGKPTIRKVNDPALELNPHEPDQPEAELPTQPITPARHGASRAPNAQEAPARRGLSFRLFSRSKAHNAPASDPVGAKPPAASSSSSSSPKTASNNLPFRRRSSMKAKPSSTTTTTTTPRTPAPRPLSTYSIPGPAHALDLRAANSLESIKHARRGSSGGGGGRLFSWLKVPKAGTTLEKNPAARVVSQPVTRPHSAWDFAPDSTSPASSPARQASSLGYRLADRSAESVAAQGKTQQQQQQQHPLSGQLA</sequence>
<comment type="caution">
    <text evidence="1">The sequence shown here is derived from an EMBL/GenBank/DDBJ whole genome shotgun (WGS) entry which is preliminary data.</text>
</comment>
<organism evidence="1">
    <name type="scientific">Ophidiomyces ophidiicola</name>
    <dbReference type="NCBI Taxonomy" id="1387563"/>
    <lineage>
        <taxon>Eukaryota</taxon>
        <taxon>Fungi</taxon>
        <taxon>Dikarya</taxon>
        <taxon>Ascomycota</taxon>
        <taxon>Pezizomycotina</taxon>
        <taxon>Eurotiomycetes</taxon>
        <taxon>Eurotiomycetidae</taxon>
        <taxon>Onygenales</taxon>
        <taxon>Onygenaceae</taxon>
        <taxon>Ophidiomyces</taxon>
    </lineage>
</organism>
<evidence type="ECO:0000313" key="1">
    <source>
        <dbReference type="EMBL" id="KAI2387168.1"/>
    </source>
</evidence>
<name>A0ACB8UXT9_9EURO</name>
<proteinExistence type="predicted"/>
<reference evidence="1" key="1">
    <citation type="journal article" date="2022" name="bioRxiv">
        <title>Population genetic analysis of Ophidiomyces ophidiicola, the causative agent of snake fungal disease, indicates recent introductions to the USA.</title>
        <authorList>
            <person name="Ladner J.T."/>
            <person name="Palmer J.M."/>
            <person name="Ettinger C.L."/>
            <person name="Stajich J.E."/>
            <person name="Farrell T.M."/>
            <person name="Glorioso B.M."/>
            <person name="Lawson B."/>
            <person name="Price S.J."/>
            <person name="Stengle A.G."/>
            <person name="Grear D.A."/>
            <person name="Lorch J.M."/>
        </authorList>
    </citation>
    <scope>NUCLEOTIDE SEQUENCE</scope>
    <source>
        <strain evidence="1">NWHC 24266-5</strain>
    </source>
</reference>
<dbReference type="EMBL" id="JALBCA010000041">
    <property type="protein sequence ID" value="KAI2387168.1"/>
    <property type="molecule type" value="Genomic_DNA"/>
</dbReference>
<protein>
    <submittedName>
        <fullName evidence="1">Uncharacterized protein</fullName>
    </submittedName>
</protein>